<gene>
    <name evidence="2" type="ORF">RU96_GL000770</name>
</gene>
<dbReference type="AlphaFoldDB" id="A0A1L8R482"/>
<evidence type="ECO:0000256" key="1">
    <source>
        <dbReference type="SAM" id="Phobius"/>
    </source>
</evidence>
<keyword evidence="1" id="KW-0472">Membrane</keyword>
<evidence type="ECO:0000313" key="3">
    <source>
        <dbReference type="Proteomes" id="UP000182835"/>
    </source>
</evidence>
<feature type="transmembrane region" description="Helical" evidence="1">
    <location>
        <begin position="25"/>
        <end position="44"/>
    </location>
</feature>
<name>A0A1L8R482_9ENTE</name>
<dbReference type="RefSeq" id="WP_143350961.1">
    <property type="nucleotide sequence ID" value="NZ_JBHLVQ010000020.1"/>
</dbReference>
<accession>A0A1L8R482</accession>
<keyword evidence="1" id="KW-0812">Transmembrane</keyword>
<proteinExistence type="predicted"/>
<dbReference type="Proteomes" id="UP000182835">
    <property type="component" value="Unassembled WGS sequence"/>
</dbReference>
<evidence type="ECO:0000313" key="2">
    <source>
        <dbReference type="EMBL" id="OJG14583.1"/>
    </source>
</evidence>
<protein>
    <submittedName>
        <fullName evidence="2">Uncharacterized protein</fullName>
    </submittedName>
</protein>
<keyword evidence="1" id="KW-1133">Transmembrane helix</keyword>
<reference evidence="2 3" key="1">
    <citation type="submission" date="2014-12" db="EMBL/GenBank/DDBJ databases">
        <title>Draft genome sequences of 29 type strains of Enterococci.</title>
        <authorList>
            <person name="Zhong Z."/>
            <person name="Sun Z."/>
            <person name="Liu W."/>
            <person name="Zhang W."/>
            <person name="Zhang H."/>
        </authorList>
    </citation>
    <scope>NUCLEOTIDE SEQUENCE [LARGE SCALE GENOMIC DNA]</scope>
    <source>
        <strain evidence="2 3">DSM 21207</strain>
    </source>
</reference>
<sequence length="49" mass="5413">MEKVSSDIIGQSDGPTDILVETPHYLVPIIAVVVLCVVIGFVIYKRKKK</sequence>
<dbReference type="EMBL" id="JXKG01000016">
    <property type="protein sequence ID" value="OJG14583.1"/>
    <property type="molecule type" value="Genomic_DNA"/>
</dbReference>
<organism evidence="2 3">
    <name type="scientific">Enterococcus canintestini</name>
    <dbReference type="NCBI Taxonomy" id="317010"/>
    <lineage>
        <taxon>Bacteria</taxon>
        <taxon>Bacillati</taxon>
        <taxon>Bacillota</taxon>
        <taxon>Bacilli</taxon>
        <taxon>Lactobacillales</taxon>
        <taxon>Enterococcaceae</taxon>
        <taxon>Enterococcus</taxon>
    </lineage>
</organism>
<comment type="caution">
    <text evidence="2">The sequence shown here is derived from an EMBL/GenBank/DDBJ whole genome shotgun (WGS) entry which is preliminary data.</text>
</comment>